<dbReference type="InterPro" id="IPR055297">
    <property type="entry name" value="NEBU/NEBL"/>
</dbReference>
<dbReference type="AlphaFoldDB" id="A0A8C4QSL1"/>
<evidence type="ECO:0000313" key="4">
    <source>
        <dbReference type="Proteomes" id="UP000694388"/>
    </source>
</evidence>
<name>A0A8C4QSL1_EPTBU</name>
<reference evidence="3" key="1">
    <citation type="submission" date="2025-08" db="UniProtKB">
        <authorList>
            <consortium name="Ensembl"/>
        </authorList>
    </citation>
    <scope>IDENTIFICATION</scope>
</reference>
<evidence type="ECO:0008006" key="5">
    <source>
        <dbReference type="Google" id="ProtNLM"/>
    </source>
</evidence>
<evidence type="ECO:0000256" key="2">
    <source>
        <dbReference type="ARBA" id="ARBA00023203"/>
    </source>
</evidence>
<evidence type="ECO:0000313" key="3">
    <source>
        <dbReference type="Ensembl" id="ENSEBUP00000019900.1"/>
    </source>
</evidence>
<dbReference type="InterPro" id="IPR000900">
    <property type="entry name" value="Nebulin_repeat"/>
</dbReference>
<dbReference type="Proteomes" id="UP000694388">
    <property type="component" value="Unplaced"/>
</dbReference>
<dbReference type="PANTHER" id="PTHR11039:SF65">
    <property type="entry name" value="NEBULIN"/>
    <property type="match status" value="1"/>
</dbReference>
<dbReference type="PANTHER" id="PTHR11039">
    <property type="entry name" value="NEBULIN"/>
    <property type="match status" value="1"/>
</dbReference>
<accession>A0A8C4QSL1</accession>
<dbReference type="InterPro" id="IPR013998">
    <property type="entry name" value="Nebulin-like"/>
</dbReference>
<organism evidence="3 4">
    <name type="scientific">Eptatretus burgeri</name>
    <name type="common">Inshore hagfish</name>
    <dbReference type="NCBI Taxonomy" id="7764"/>
    <lineage>
        <taxon>Eukaryota</taxon>
        <taxon>Metazoa</taxon>
        <taxon>Chordata</taxon>
        <taxon>Craniata</taxon>
        <taxon>Vertebrata</taxon>
        <taxon>Cyclostomata</taxon>
        <taxon>Myxini</taxon>
        <taxon>Myxiniformes</taxon>
        <taxon>Myxinidae</taxon>
        <taxon>Eptatretinae</taxon>
        <taxon>Eptatretus</taxon>
    </lineage>
</organism>
<reference evidence="3" key="2">
    <citation type="submission" date="2025-09" db="UniProtKB">
        <authorList>
            <consortium name="Ensembl"/>
        </authorList>
    </citation>
    <scope>IDENTIFICATION</scope>
</reference>
<keyword evidence="1" id="KW-0677">Repeat</keyword>
<keyword evidence="4" id="KW-1185">Reference proteome</keyword>
<evidence type="ECO:0000256" key="1">
    <source>
        <dbReference type="ARBA" id="ARBA00022737"/>
    </source>
</evidence>
<dbReference type="PROSITE" id="PS51216">
    <property type="entry name" value="NEBULIN"/>
    <property type="match status" value="6"/>
</dbReference>
<dbReference type="GO" id="GO:0030018">
    <property type="term" value="C:Z disc"/>
    <property type="evidence" value="ECO:0007669"/>
    <property type="project" value="InterPro"/>
</dbReference>
<dbReference type="PRINTS" id="PR00510">
    <property type="entry name" value="NEBULIN"/>
</dbReference>
<dbReference type="GeneTree" id="ENSGT00940000154533"/>
<dbReference type="OMA" id="TCLPDHI"/>
<dbReference type="GO" id="GO:0071691">
    <property type="term" value="P:cardiac muscle thin filament assembly"/>
    <property type="evidence" value="ECO:0007669"/>
    <property type="project" value="TreeGrafter"/>
</dbReference>
<protein>
    <recommendedName>
        <fullName evidence="5">Nebulin</fullName>
    </recommendedName>
</protein>
<dbReference type="GO" id="GO:0051015">
    <property type="term" value="F:actin filament binding"/>
    <property type="evidence" value="ECO:0007669"/>
    <property type="project" value="InterPro"/>
</dbReference>
<proteinExistence type="predicted"/>
<dbReference type="Pfam" id="PF00880">
    <property type="entry name" value="Nebulin"/>
    <property type="match status" value="6"/>
</dbReference>
<keyword evidence="2" id="KW-0009">Actin-binding</keyword>
<dbReference type="Ensembl" id="ENSEBUT00000020476.1">
    <property type="protein sequence ID" value="ENSEBUP00000019900.1"/>
    <property type="gene ID" value="ENSEBUG00000012357.1"/>
</dbReference>
<dbReference type="SMART" id="SM00227">
    <property type="entry name" value="NEBU"/>
    <property type="match status" value="7"/>
</dbReference>
<sequence length="257" mass="29687">MKVAKIQSEREYKKAYEKEKTNMHLPVDMLNFVSAKNCQNMISNINYKKVPHHWTCLPDHIGNVHAKIAYELQSDNAYKADLEWLRGTGWVPTGSLEMQKAQKASEILSDKKYRQHPDTLQFTSIPDDPILIQSKINSQNINNRLYRAAWDDEKTQIHMMPDTPQFLQAKLNSQNISETVYKAGLKEQNSQGYDLRVDAIPIKVAKASRAIASDYKYKEAYRKQRGHHIGALSLEDDPKLVHSMKVAKIQSEREYKK</sequence>